<dbReference type="Proteomes" id="UP000076154">
    <property type="component" value="Unassembled WGS sequence"/>
</dbReference>
<dbReference type="AlphaFoldDB" id="A0A369K0I8"/>
<accession>A0A369K0I8</accession>
<protein>
    <submittedName>
        <fullName evidence="1">Uncharacterized protein</fullName>
    </submittedName>
</protein>
<dbReference type="InParanoid" id="A0A369K0I8"/>
<gene>
    <name evidence="1" type="ORF">Hypma_006907</name>
</gene>
<dbReference type="EMBL" id="LUEZ02000040">
    <property type="protein sequence ID" value="RDB26095.1"/>
    <property type="molecule type" value="Genomic_DNA"/>
</dbReference>
<evidence type="ECO:0000313" key="2">
    <source>
        <dbReference type="Proteomes" id="UP000076154"/>
    </source>
</evidence>
<sequence length="80" mass="8950">MANFEAILHALTTYCLSCDLIQDVFECQGRSGELLGDLNIAARHPSTHGHNVWTDQYGLVQMALCLQCHNVWRVKKPPVA</sequence>
<name>A0A369K0I8_HYPMA</name>
<proteinExistence type="predicted"/>
<comment type="caution">
    <text evidence="1">The sequence shown here is derived from an EMBL/GenBank/DDBJ whole genome shotgun (WGS) entry which is preliminary data.</text>
</comment>
<reference evidence="1" key="1">
    <citation type="submission" date="2018-04" db="EMBL/GenBank/DDBJ databases">
        <title>Whole genome sequencing of Hypsizygus marmoreus.</title>
        <authorList>
            <person name="Choi I.-G."/>
            <person name="Min B."/>
            <person name="Kim J.-G."/>
            <person name="Kim S."/>
            <person name="Oh Y.-L."/>
            <person name="Kong W.-S."/>
            <person name="Park H."/>
            <person name="Jeong J."/>
            <person name="Song E.-S."/>
        </authorList>
    </citation>
    <scope>NUCLEOTIDE SEQUENCE [LARGE SCALE GENOMIC DNA]</scope>
    <source>
        <strain evidence="1">51987-8</strain>
    </source>
</reference>
<evidence type="ECO:0000313" key="1">
    <source>
        <dbReference type="EMBL" id="RDB26095.1"/>
    </source>
</evidence>
<keyword evidence="2" id="KW-1185">Reference proteome</keyword>
<organism evidence="1 2">
    <name type="scientific">Hypsizygus marmoreus</name>
    <name type="common">White beech mushroom</name>
    <name type="synonym">Agaricus marmoreus</name>
    <dbReference type="NCBI Taxonomy" id="39966"/>
    <lineage>
        <taxon>Eukaryota</taxon>
        <taxon>Fungi</taxon>
        <taxon>Dikarya</taxon>
        <taxon>Basidiomycota</taxon>
        <taxon>Agaricomycotina</taxon>
        <taxon>Agaricomycetes</taxon>
        <taxon>Agaricomycetidae</taxon>
        <taxon>Agaricales</taxon>
        <taxon>Tricholomatineae</taxon>
        <taxon>Lyophyllaceae</taxon>
        <taxon>Hypsizygus</taxon>
    </lineage>
</organism>